<dbReference type="InterPro" id="IPR051685">
    <property type="entry name" value="Ycf3/AcsC/BcsC/TPR_MFPF"/>
</dbReference>
<dbReference type="OrthoDB" id="1757565at2"/>
<name>M5EH60_9FIRM</name>
<evidence type="ECO:0000256" key="5">
    <source>
        <dbReference type="SAM" id="Phobius"/>
    </source>
</evidence>
<comment type="caution">
    <text evidence="6">The sequence shown here is derived from an EMBL/GenBank/DDBJ whole genome shotgun (WGS) entry which is preliminary data.</text>
</comment>
<dbReference type="InterPro" id="IPR011990">
    <property type="entry name" value="TPR-like_helical_dom_sf"/>
</dbReference>
<keyword evidence="5" id="KW-1133">Transmembrane helix</keyword>
<evidence type="ECO:0008006" key="8">
    <source>
        <dbReference type="Google" id="ProtNLM"/>
    </source>
</evidence>
<dbReference type="Gene3D" id="1.25.40.10">
    <property type="entry name" value="Tetratricopeptide repeat domain"/>
    <property type="match status" value="3"/>
</dbReference>
<dbReference type="Pfam" id="PF13181">
    <property type="entry name" value="TPR_8"/>
    <property type="match status" value="2"/>
</dbReference>
<dbReference type="AlphaFoldDB" id="M5EH60"/>
<evidence type="ECO:0000256" key="2">
    <source>
        <dbReference type="ARBA" id="ARBA00022803"/>
    </source>
</evidence>
<dbReference type="SUPFAM" id="SSF48452">
    <property type="entry name" value="TPR-like"/>
    <property type="match status" value="2"/>
</dbReference>
<keyword evidence="7" id="KW-1185">Reference proteome</keyword>
<evidence type="ECO:0000313" key="7">
    <source>
        <dbReference type="Proteomes" id="UP000012063"/>
    </source>
</evidence>
<dbReference type="SMART" id="SM00028">
    <property type="entry name" value="TPR"/>
    <property type="match status" value="5"/>
</dbReference>
<feature type="region of interest" description="Disordered" evidence="4">
    <location>
        <begin position="235"/>
        <end position="266"/>
    </location>
</feature>
<dbReference type="PANTHER" id="PTHR44943:SF8">
    <property type="entry name" value="TPR REPEAT-CONTAINING PROTEIN MJ0263"/>
    <property type="match status" value="1"/>
</dbReference>
<evidence type="ECO:0000313" key="6">
    <source>
        <dbReference type="EMBL" id="CCU80814.1"/>
    </source>
</evidence>
<dbReference type="PANTHER" id="PTHR44943">
    <property type="entry name" value="CELLULOSE SYNTHASE OPERON PROTEIN C"/>
    <property type="match status" value="1"/>
</dbReference>
<dbReference type="Pfam" id="PF13174">
    <property type="entry name" value="TPR_6"/>
    <property type="match status" value="2"/>
</dbReference>
<dbReference type="STRING" id="1293054.HSACCH_02330"/>
<evidence type="ECO:0000256" key="3">
    <source>
        <dbReference type="PROSITE-ProRule" id="PRU00339"/>
    </source>
</evidence>
<feature type="transmembrane region" description="Helical" evidence="5">
    <location>
        <begin position="202"/>
        <end position="219"/>
    </location>
</feature>
<dbReference type="Proteomes" id="UP000012063">
    <property type="component" value="Unassembled WGS sequence"/>
</dbReference>
<gene>
    <name evidence="6" type="ORF">HSACCH_02330</name>
</gene>
<evidence type="ECO:0000256" key="1">
    <source>
        <dbReference type="ARBA" id="ARBA00022737"/>
    </source>
</evidence>
<dbReference type="InParanoid" id="M5EH60"/>
<sequence>MDKNRGTKFHYQKALNLIKKNNVTEAIKELKLCLKFNPNDVLALNLLGLGYYLKCRFDKAEEQWKQSLSLKRKNNQAADYLELITKKDFLELRQQYRKILFNDSAAKSKKINFLKEIIKKHDELIEPYLILGLLYKEDQNYQEALKYLYQAYDLDSGNQNIKDYIMECENNEKASKFFNLAEIDLSRFNLDKFKISKYKKELIALITALLAVFLIFILSNGEPLEIMERSEIADNTTQSQRTDPGINNENNNQAANNNNNNSENESAANNFKKLDLNLNLMQYQAINNLVSLDLIRNIKNKEAEKNKAEVFEQYFDQDREQELFNHGLQRFRNQRYEEATIIFKQLYQLSDADYLKRESLFLLARSSQLEEDFEAAEEYYRLYINNYPNTNYYVEALYTLGLLLDERGKVAAAQQVLQELREKRPDSSYNNSKVYDILNKES</sequence>
<proteinExistence type="predicted"/>
<keyword evidence="5" id="KW-0812">Transmembrane</keyword>
<dbReference type="EMBL" id="CAUI01000023">
    <property type="protein sequence ID" value="CCU80814.1"/>
    <property type="molecule type" value="Genomic_DNA"/>
</dbReference>
<keyword evidence="5" id="KW-0472">Membrane</keyword>
<dbReference type="eggNOG" id="COG1729">
    <property type="taxonomic scope" value="Bacteria"/>
</dbReference>
<evidence type="ECO:0000256" key="4">
    <source>
        <dbReference type="SAM" id="MobiDB-lite"/>
    </source>
</evidence>
<feature type="compositionally biased region" description="Low complexity" evidence="4">
    <location>
        <begin position="247"/>
        <end position="266"/>
    </location>
</feature>
<dbReference type="InterPro" id="IPR019734">
    <property type="entry name" value="TPR_rpt"/>
</dbReference>
<feature type="repeat" description="TPR" evidence="3">
    <location>
        <begin position="125"/>
        <end position="158"/>
    </location>
</feature>
<dbReference type="RefSeq" id="WP_005490082.1">
    <property type="nucleotide sequence ID" value="NZ_CAUI01000023.1"/>
</dbReference>
<organism evidence="6 7">
    <name type="scientific">Halanaerobium saccharolyticum subsp. saccharolyticum DSM 6643</name>
    <dbReference type="NCBI Taxonomy" id="1293054"/>
    <lineage>
        <taxon>Bacteria</taxon>
        <taxon>Bacillati</taxon>
        <taxon>Bacillota</taxon>
        <taxon>Clostridia</taxon>
        <taxon>Halanaerobiales</taxon>
        <taxon>Halanaerobiaceae</taxon>
        <taxon>Halanaerobium</taxon>
    </lineage>
</organism>
<dbReference type="PROSITE" id="PS50005">
    <property type="entry name" value="TPR"/>
    <property type="match status" value="1"/>
</dbReference>
<reference evidence="7" key="1">
    <citation type="journal article" date="2013" name="Genome Announc.">
        <title>Genome Sequence of Halanaerobium saccharolyticum subsp. saccharolyticum Strain DSM 6643T, a Halophilic Hydrogen-Producing Bacterium.</title>
        <authorList>
            <person name="Kivisto A."/>
            <person name="Larjo A."/>
            <person name="Ciranna A."/>
            <person name="Santala V."/>
            <person name="Roos C."/>
            <person name="Karp M."/>
        </authorList>
    </citation>
    <scope>NUCLEOTIDE SEQUENCE [LARGE SCALE GENOMIC DNA]</scope>
    <source>
        <strain evidence="7">DSM 6643</strain>
    </source>
</reference>
<protein>
    <recommendedName>
        <fullName evidence="8">Tetratricopeptide repeat protein</fullName>
    </recommendedName>
</protein>
<keyword evidence="2 3" id="KW-0802">TPR repeat</keyword>
<accession>M5EH60</accession>
<keyword evidence="1" id="KW-0677">Repeat</keyword>